<accession>A0A439D005</accession>
<protein>
    <submittedName>
        <fullName evidence="2">Uncharacterized protein</fullName>
    </submittedName>
</protein>
<keyword evidence="3" id="KW-1185">Reference proteome</keyword>
<proteinExistence type="predicted"/>
<comment type="caution">
    <text evidence="2">The sequence shown here is derived from an EMBL/GenBank/DDBJ whole genome shotgun (WGS) entry which is preliminary data.</text>
</comment>
<dbReference type="Proteomes" id="UP000286045">
    <property type="component" value="Unassembled WGS sequence"/>
</dbReference>
<evidence type="ECO:0000256" key="1">
    <source>
        <dbReference type="SAM" id="SignalP"/>
    </source>
</evidence>
<dbReference type="AlphaFoldDB" id="A0A439D005"/>
<evidence type="ECO:0000313" key="2">
    <source>
        <dbReference type="EMBL" id="RWA07792.1"/>
    </source>
</evidence>
<name>A0A439D005_9PEZI</name>
<gene>
    <name evidence="2" type="ORF">EKO27_g7313</name>
</gene>
<feature type="signal peptide" evidence="1">
    <location>
        <begin position="1"/>
        <end position="18"/>
    </location>
</feature>
<reference evidence="2 3" key="1">
    <citation type="submission" date="2018-12" db="EMBL/GenBank/DDBJ databases">
        <title>Draft genome sequence of Xylaria grammica IHI A82.</title>
        <authorList>
            <person name="Buettner E."/>
            <person name="Kellner H."/>
        </authorList>
    </citation>
    <scope>NUCLEOTIDE SEQUENCE [LARGE SCALE GENOMIC DNA]</scope>
    <source>
        <strain evidence="2 3">IHI A82</strain>
    </source>
</reference>
<keyword evidence="1" id="KW-0732">Signal</keyword>
<feature type="chain" id="PRO_5019268643" evidence="1">
    <location>
        <begin position="19"/>
        <end position="312"/>
    </location>
</feature>
<sequence>MKLSHASLILASLARVRGQDLNSTIVGCIEVGCPASTAIPTGDDCAVADESFDAVGLVRVPTTQKTLNGLSWTKGVNIAELLGNKTSRSVFYLGTPLDLNLKDTGACSVFLHGLSPTLSFGGENGNQETANGQCADAMGSDCVNALLDRARAFVKGSDNNNTSGADLCSALQDNLSKNMTGACPHLSDRPWTKLSSTALTGSHSPQPISAKENATSTCWPVLPKEHRLTYVTDYVVRITDFSVHDIQALSFAITPILTVFYPTGSGSGIDDVDASLTWLGQGVRYVVIAVFGDAYYDGSASLGDYPRDLIFM</sequence>
<evidence type="ECO:0000313" key="3">
    <source>
        <dbReference type="Proteomes" id="UP000286045"/>
    </source>
</evidence>
<dbReference type="EMBL" id="RYZI01000236">
    <property type="protein sequence ID" value="RWA07792.1"/>
    <property type="molecule type" value="Genomic_DNA"/>
</dbReference>
<dbReference type="STRING" id="363999.A0A439D005"/>
<organism evidence="2 3">
    <name type="scientific">Xylaria grammica</name>
    <dbReference type="NCBI Taxonomy" id="363999"/>
    <lineage>
        <taxon>Eukaryota</taxon>
        <taxon>Fungi</taxon>
        <taxon>Dikarya</taxon>
        <taxon>Ascomycota</taxon>
        <taxon>Pezizomycotina</taxon>
        <taxon>Sordariomycetes</taxon>
        <taxon>Xylariomycetidae</taxon>
        <taxon>Xylariales</taxon>
        <taxon>Xylariaceae</taxon>
        <taxon>Xylaria</taxon>
    </lineage>
</organism>